<keyword evidence="15" id="KW-1185">Reference proteome</keyword>
<evidence type="ECO:0000256" key="11">
    <source>
        <dbReference type="ARBA" id="ARBA00075328"/>
    </source>
</evidence>
<dbReference type="InterPro" id="IPR035985">
    <property type="entry name" value="Ubiquitin-activating_enz"/>
</dbReference>
<dbReference type="CDD" id="cd00757">
    <property type="entry name" value="ThiF_MoeB_HesA_family"/>
    <property type="match status" value="1"/>
</dbReference>
<comment type="subunit">
    <text evidence="7">Homodimer. Forms a stable heterotetrameric complex of 2 MoeB and 2 MoaD during adenylation of MoaD.</text>
</comment>
<dbReference type="eggNOG" id="COG0476">
    <property type="taxonomic scope" value="Bacteria"/>
</dbReference>
<dbReference type="GO" id="GO:0061605">
    <property type="term" value="F:molybdopterin-synthase adenylyltransferase activity"/>
    <property type="evidence" value="ECO:0007669"/>
    <property type="project" value="UniProtKB-EC"/>
</dbReference>
<dbReference type="InterPro" id="IPR000594">
    <property type="entry name" value="ThiF_NAD_FAD-bd"/>
</dbReference>
<evidence type="ECO:0000256" key="9">
    <source>
        <dbReference type="ARBA" id="ARBA00073635"/>
    </source>
</evidence>
<evidence type="ECO:0000256" key="4">
    <source>
        <dbReference type="ARBA" id="ARBA00022840"/>
    </source>
</evidence>
<dbReference type="GO" id="GO:0005829">
    <property type="term" value="C:cytosol"/>
    <property type="evidence" value="ECO:0007669"/>
    <property type="project" value="TreeGrafter"/>
</dbReference>
<dbReference type="FunFam" id="3.40.50.720:FF:000033">
    <property type="entry name" value="Adenylyltransferase and sulfurtransferase MOCS3"/>
    <property type="match status" value="1"/>
</dbReference>
<dbReference type="InterPro" id="IPR045886">
    <property type="entry name" value="ThiF/MoeB/HesA"/>
</dbReference>
<evidence type="ECO:0000256" key="1">
    <source>
        <dbReference type="ARBA" id="ARBA00009919"/>
    </source>
</evidence>
<evidence type="ECO:0000256" key="3">
    <source>
        <dbReference type="ARBA" id="ARBA00022741"/>
    </source>
</evidence>
<dbReference type="EMBL" id="BX571659">
    <property type="protein sequence ID" value="CAE10108.1"/>
    <property type="molecule type" value="Genomic_DNA"/>
</dbReference>
<comment type="function">
    <text evidence="6">Catalyzes the adenylation by ATP of the carboxyl group of the C-terminal glycine of sulfur carrier protein MoaD.</text>
</comment>
<feature type="domain" description="THIF-type NAD/FAD binding fold" evidence="13">
    <location>
        <begin position="12"/>
        <end position="247"/>
    </location>
</feature>
<name>Q7M9D2_WOLSU</name>
<dbReference type="NCBIfam" id="NF004281">
    <property type="entry name" value="PRK05690.1"/>
    <property type="match status" value="1"/>
</dbReference>
<dbReference type="SUPFAM" id="SSF69572">
    <property type="entry name" value="Activating enzymes of the ubiquitin-like proteins"/>
    <property type="match status" value="1"/>
</dbReference>
<dbReference type="AlphaFoldDB" id="Q7M9D2"/>
<evidence type="ECO:0000259" key="13">
    <source>
        <dbReference type="Pfam" id="PF00899"/>
    </source>
</evidence>
<dbReference type="PANTHER" id="PTHR10953">
    <property type="entry name" value="UBIQUITIN-ACTIVATING ENZYME E1"/>
    <property type="match status" value="1"/>
</dbReference>
<dbReference type="STRING" id="273121.WS1006"/>
<evidence type="ECO:0000256" key="2">
    <source>
        <dbReference type="ARBA" id="ARBA00022679"/>
    </source>
</evidence>
<dbReference type="GO" id="GO:0008146">
    <property type="term" value="F:sulfotransferase activity"/>
    <property type="evidence" value="ECO:0007669"/>
    <property type="project" value="TreeGrafter"/>
</dbReference>
<dbReference type="Pfam" id="PF00899">
    <property type="entry name" value="ThiF"/>
    <property type="match status" value="1"/>
</dbReference>
<evidence type="ECO:0000256" key="5">
    <source>
        <dbReference type="ARBA" id="ARBA00052218"/>
    </source>
</evidence>
<comment type="similarity">
    <text evidence="1">Belongs to the HesA/MoeB/ThiF family.</text>
</comment>
<dbReference type="PANTHER" id="PTHR10953:SF102">
    <property type="entry name" value="ADENYLYLTRANSFERASE AND SULFURTRANSFERASE MOCS3"/>
    <property type="match status" value="1"/>
</dbReference>
<dbReference type="RefSeq" id="WP_011138902.1">
    <property type="nucleotide sequence ID" value="NC_005090.1"/>
</dbReference>
<accession>Q7M9D2</accession>
<dbReference type="HOGENOM" id="CLU_013325_10_0_7"/>
<organism evidence="15">
    <name type="scientific">Wolinella succinogenes (strain ATCC 29543 / DSM 1740 / CCUG 13145 / JCM 31913 / LMG 7466 / NCTC 11488 / FDC 602W)</name>
    <name type="common">Vibrio succinogenes</name>
    <dbReference type="NCBI Taxonomy" id="273121"/>
    <lineage>
        <taxon>Bacteria</taxon>
        <taxon>Pseudomonadati</taxon>
        <taxon>Campylobacterota</taxon>
        <taxon>Epsilonproteobacteria</taxon>
        <taxon>Campylobacterales</taxon>
        <taxon>Helicobacteraceae</taxon>
        <taxon>Wolinella</taxon>
    </lineage>
</organism>
<dbReference type="EC" id="2.7.7.80" evidence="8"/>
<protein>
    <recommendedName>
        <fullName evidence="9">Molybdopterin-synthase adenylyltransferase</fullName>
        <ecNumber evidence="8">2.7.7.80</ecNumber>
    </recommendedName>
    <alternativeName>
        <fullName evidence="12">MoaD protein adenylase</fullName>
    </alternativeName>
    <alternativeName>
        <fullName evidence="10">Molybdopterin-converting factor subunit 1 adenylase</fullName>
    </alternativeName>
    <alternativeName>
        <fullName evidence="11">Sulfur carrier protein MoaD adenylyltransferase</fullName>
    </alternativeName>
</protein>
<keyword evidence="3" id="KW-0547">Nucleotide-binding</keyword>
<dbReference type="GO" id="GO:0004792">
    <property type="term" value="F:thiosulfate-cyanide sulfurtransferase activity"/>
    <property type="evidence" value="ECO:0007669"/>
    <property type="project" value="TreeGrafter"/>
</dbReference>
<comment type="catalytic activity">
    <reaction evidence="5">
        <text>[molybdopterin-synthase sulfur-carrier protein]-C-terminal Gly-Gly + ATP + H(+) = [molybdopterin-synthase sulfur-carrier protein]-C-terminal Gly-Gly-AMP + diphosphate</text>
        <dbReference type="Rhea" id="RHEA:43616"/>
        <dbReference type="Rhea" id="RHEA-COMP:12159"/>
        <dbReference type="Rhea" id="RHEA-COMP:12202"/>
        <dbReference type="ChEBI" id="CHEBI:15378"/>
        <dbReference type="ChEBI" id="CHEBI:30616"/>
        <dbReference type="ChEBI" id="CHEBI:33019"/>
        <dbReference type="ChEBI" id="CHEBI:90618"/>
        <dbReference type="ChEBI" id="CHEBI:90778"/>
        <dbReference type="EC" id="2.7.7.80"/>
    </reaction>
</comment>
<sequence length="272" mass="29493">MREFSEEELERYSRHIILEEVGIEGQEKIMNSKVLIIGAGGLGSPIAFYLAAAGVGEIGIIDGDVVDRSNLQRQIIHTTDEIGIPKVESARRKLKALNPNIRVQTWQIMINAENISRIIAPYDFIIDGTDNFAAKFLINDACVMAGKPYSHGGILKFAGQSMTIKPGESACYACVFDQPPPAGSIPTCSSAGILGAIAGMLGTIQAAEALKVITGVGEPLYNRLLSFDAKSMNFRTVKFTKNPHCRVCGGEGVKILREYEQPICEVNHAQNP</sequence>
<reference evidence="14 15" key="1">
    <citation type="journal article" date="2003" name="Proc. Natl. Acad. Sci. U.S.A.">
        <title>Complete genome sequence and analysis of Wolinella succinogenes.</title>
        <authorList>
            <person name="Baar C."/>
            <person name="Eppinger M."/>
            <person name="Raddatz G."/>
            <person name="Simon JM."/>
            <person name="Lanz C."/>
            <person name="Klimmek O."/>
            <person name="Nandakumar R."/>
            <person name="Gross R."/>
            <person name="Rosinus A."/>
            <person name="Keller H."/>
            <person name="Jagtap P."/>
            <person name="Linke B."/>
            <person name="Meyer F."/>
            <person name="Lederer H."/>
            <person name="Schuster S.C."/>
        </authorList>
    </citation>
    <scope>NUCLEOTIDE SEQUENCE [LARGE SCALE GENOMIC DNA]</scope>
    <source>
        <strain evidence="15">ATCC 29543 / DSM 1740 / CCUG 13145 / JCM 31913 / LMG 7466 / NCTC 11488 / FDC 602W</strain>
    </source>
</reference>
<dbReference type="GO" id="GO:0005524">
    <property type="term" value="F:ATP binding"/>
    <property type="evidence" value="ECO:0007669"/>
    <property type="project" value="UniProtKB-KW"/>
</dbReference>
<evidence type="ECO:0000313" key="14">
    <source>
        <dbReference type="EMBL" id="CAE10108.1"/>
    </source>
</evidence>
<keyword evidence="2" id="KW-0808">Transferase</keyword>
<evidence type="ECO:0000313" key="15">
    <source>
        <dbReference type="Proteomes" id="UP000000422"/>
    </source>
</evidence>
<evidence type="ECO:0000256" key="12">
    <source>
        <dbReference type="ARBA" id="ARBA00078531"/>
    </source>
</evidence>
<proteinExistence type="inferred from homology"/>
<evidence type="ECO:0000256" key="8">
    <source>
        <dbReference type="ARBA" id="ARBA00066884"/>
    </source>
</evidence>
<dbReference type="Gene3D" id="3.40.50.720">
    <property type="entry name" value="NAD(P)-binding Rossmann-like Domain"/>
    <property type="match status" value="1"/>
</dbReference>
<gene>
    <name evidence="14" type="primary">MOEB</name>
    <name evidence="14" type="ordered locus">WS1006</name>
</gene>
<evidence type="ECO:0000256" key="7">
    <source>
        <dbReference type="ARBA" id="ARBA00063809"/>
    </source>
</evidence>
<dbReference type="Proteomes" id="UP000000422">
    <property type="component" value="Chromosome"/>
</dbReference>
<evidence type="ECO:0000256" key="10">
    <source>
        <dbReference type="ARBA" id="ARBA00075110"/>
    </source>
</evidence>
<keyword evidence="4" id="KW-0067">ATP-binding</keyword>
<dbReference type="KEGG" id="wsu:WS1006"/>
<dbReference type="GO" id="GO:0008641">
    <property type="term" value="F:ubiquitin-like modifier activating enzyme activity"/>
    <property type="evidence" value="ECO:0007669"/>
    <property type="project" value="InterPro"/>
</dbReference>
<evidence type="ECO:0000256" key="6">
    <source>
        <dbReference type="ARBA" id="ARBA00055169"/>
    </source>
</evidence>